<dbReference type="EMBL" id="BAAAEI010000023">
    <property type="protein sequence ID" value="GAA0367951.1"/>
    <property type="molecule type" value="Genomic_DNA"/>
</dbReference>
<evidence type="ECO:0000256" key="4">
    <source>
        <dbReference type="ARBA" id="ARBA00022833"/>
    </source>
</evidence>
<evidence type="ECO:0000313" key="8">
    <source>
        <dbReference type="EMBL" id="GAA0367951.1"/>
    </source>
</evidence>
<organism evidence="8 9">
    <name type="scientific">Bowmanella denitrificans</name>
    <dbReference type="NCBI Taxonomy" id="366582"/>
    <lineage>
        <taxon>Bacteria</taxon>
        <taxon>Pseudomonadati</taxon>
        <taxon>Pseudomonadota</taxon>
        <taxon>Gammaproteobacteria</taxon>
        <taxon>Alteromonadales</taxon>
        <taxon>Alteromonadaceae</taxon>
        <taxon>Bowmanella</taxon>
    </lineage>
</organism>
<evidence type="ECO:0000313" key="9">
    <source>
        <dbReference type="Proteomes" id="UP001501757"/>
    </source>
</evidence>
<sequence>MFNPNILSIGALKRHCVGLLLVCISGFANAAYITIDEIGMDAIFSQASFGNTPVDIRIGPSVQHVDASLLNMDSAAKWATLTSAHYGAANVVNFWFLDDLTWCGNINVFYVGCGETPGNDFVVESVFADSASNAELLAHELGHNLGLGHIVGATNLMDPTINGGTDLSVAEVATILASSLIQTDTSGRLFIEIIPVLVVAAVDVPIVSPLLLMLLGLLVLPRHRRA</sequence>
<feature type="transmembrane region" description="Helical" evidence="5">
    <location>
        <begin position="193"/>
        <end position="220"/>
    </location>
</feature>
<protein>
    <submittedName>
        <fullName evidence="8">PEP-CTERM sorting domain-containing protein</fullName>
    </submittedName>
</protein>
<dbReference type="RefSeq" id="WP_343846712.1">
    <property type="nucleotide sequence ID" value="NZ_BAAAEI010000023.1"/>
</dbReference>
<dbReference type="Gene3D" id="3.40.390.10">
    <property type="entry name" value="Collagenase (Catalytic Domain)"/>
    <property type="match status" value="1"/>
</dbReference>
<keyword evidence="6" id="KW-0732">Signal</keyword>
<evidence type="ECO:0000256" key="3">
    <source>
        <dbReference type="ARBA" id="ARBA00022801"/>
    </source>
</evidence>
<dbReference type="InterPro" id="IPR001818">
    <property type="entry name" value="Pept_M10_metallopeptidase"/>
</dbReference>
<keyword evidence="9" id="KW-1185">Reference proteome</keyword>
<keyword evidence="3" id="KW-0378">Hydrolase</keyword>
<name>A0ABN0XMC0_9ALTE</name>
<evidence type="ECO:0000256" key="5">
    <source>
        <dbReference type="SAM" id="Phobius"/>
    </source>
</evidence>
<accession>A0ABN0XMC0</accession>
<keyword evidence="1" id="KW-0645">Protease</keyword>
<feature type="chain" id="PRO_5047239983" evidence="6">
    <location>
        <begin position="31"/>
        <end position="226"/>
    </location>
</feature>
<keyword evidence="5" id="KW-0472">Membrane</keyword>
<keyword evidence="4" id="KW-0862">Zinc</keyword>
<evidence type="ECO:0000256" key="6">
    <source>
        <dbReference type="SAM" id="SignalP"/>
    </source>
</evidence>
<evidence type="ECO:0000256" key="1">
    <source>
        <dbReference type="ARBA" id="ARBA00022670"/>
    </source>
</evidence>
<evidence type="ECO:0000256" key="2">
    <source>
        <dbReference type="ARBA" id="ARBA00022723"/>
    </source>
</evidence>
<dbReference type="InterPro" id="IPR024079">
    <property type="entry name" value="MetalloPept_cat_dom_sf"/>
</dbReference>
<keyword evidence="5" id="KW-1133">Transmembrane helix</keyword>
<keyword evidence="5" id="KW-0812">Transmembrane</keyword>
<gene>
    <name evidence="8" type="ORF">GCM10009092_35270</name>
</gene>
<keyword evidence="2" id="KW-0479">Metal-binding</keyword>
<dbReference type="Pfam" id="PF00413">
    <property type="entry name" value="Peptidase_M10"/>
    <property type="match status" value="1"/>
</dbReference>
<comment type="caution">
    <text evidence="8">The sequence shown here is derived from an EMBL/GenBank/DDBJ whole genome shotgun (WGS) entry which is preliminary data.</text>
</comment>
<evidence type="ECO:0000259" key="7">
    <source>
        <dbReference type="Pfam" id="PF00413"/>
    </source>
</evidence>
<dbReference type="SUPFAM" id="SSF55486">
    <property type="entry name" value="Metalloproteases ('zincins'), catalytic domain"/>
    <property type="match status" value="1"/>
</dbReference>
<reference evidence="8 9" key="1">
    <citation type="journal article" date="2019" name="Int. J. Syst. Evol. Microbiol.">
        <title>The Global Catalogue of Microorganisms (GCM) 10K type strain sequencing project: providing services to taxonomists for standard genome sequencing and annotation.</title>
        <authorList>
            <consortium name="The Broad Institute Genomics Platform"/>
            <consortium name="The Broad Institute Genome Sequencing Center for Infectious Disease"/>
            <person name="Wu L."/>
            <person name="Ma J."/>
        </authorList>
    </citation>
    <scope>NUCLEOTIDE SEQUENCE [LARGE SCALE GENOMIC DNA]</scope>
    <source>
        <strain evidence="8 9">JCM 13378</strain>
    </source>
</reference>
<proteinExistence type="predicted"/>
<feature type="signal peptide" evidence="6">
    <location>
        <begin position="1"/>
        <end position="30"/>
    </location>
</feature>
<feature type="domain" description="Peptidase M10 metallopeptidase" evidence="7">
    <location>
        <begin position="71"/>
        <end position="162"/>
    </location>
</feature>
<dbReference type="Proteomes" id="UP001501757">
    <property type="component" value="Unassembled WGS sequence"/>
</dbReference>